<evidence type="ECO:0000256" key="1">
    <source>
        <dbReference type="RuleBase" id="RU004429"/>
    </source>
</evidence>
<dbReference type="AlphaFoldDB" id="A0A0R2RPB4"/>
<dbReference type="PANTHER" id="PTHR33269:SF19">
    <property type="entry name" value="NADH-QUINONE OXIDOREDUCTASE SUBUNIT J"/>
    <property type="match status" value="1"/>
</dbReference>
<keyword evidence="1" id="KW-0812">Transmembrane</keyword>
<protein>
    <recommendedName>
        <fullName evidence="1">NADH-quinone oxidoreductase subunit J</fullName>
        <ecNumber evidence="1">7.1.1.-</ecNumber>
    </recommendedName>
</protein>
<keyword evidence="1" id="KW-0520">NAD</keyword>
<name>A0A0R2RPB4_9BACT</name>
<dbReference type="GO" id="GO:0005886">
    <property type="term" value="C:plasma membrane"/>
    <property type="evidence" value="ECO:0007669"/>
    <property type="project" value="UniProtKB-SubCell"/>
</dbReference>
<feature type="transmembrane region" description="Helical" evidence="1">
    <location>
        <begin position="143"/>
        <end position="162"/>
    </location>
</feature>
<dbReference type="GO" id="GO:0008137">
    <property type="term" value="F:NADH dehydrogenase (ubiquinone) activity"/>
    <property type="evidence" value="ECO:0007669"/>
    <property type="project" value="UniProtKB-UniRule"/>
</dbReference>
<evidence type="ECO:0000313" key="2">
    <source>
        <dbReference type="EMBL" id="KRO62994.1"/>
    </source>
</evidence>
<keyword evidence="1" id="KW-0472">Membrane</keyword>
<feature type="transmembrane region" description="Helical" evidence="1">
    <location>
        <begin position="30"/>
        <end position="51"/>
    </location>
</feature>
<keyword evidence="1" id="KW-1003">Cell membrane</keyword>
<proteinExistence type="inferred from homology"/>
<keyword evidence="1" id="KW-0874">Quinone</keyword>
<dbReference type="EC" id="7.1.1.-" evidence="1"/>
<feature type="transmembrane region" description="Helical" evidence="1">
    <location>
        <begin position="89"/>
        <end position="111"/>
    </location>
</feature>
<comment type="catalytic activity">
    <reaction evidence="1">
        <text>a quinone + NADH + 5 H(+)(in) = a quinol + NAD(+) + 4 H(+)(out)</text>
        <dbReference type="Rhea" id="RHEA:57888"/>
        <dbReference type="ChEBI" id="CHEBI:15378"/>
        <dbReference type="ChEBI" id="CHEBI:24646"/>
        <dbReference type="ChEBI" id="CHEBI:57540"/>
        <dbReference type="ChEBI" id="CHEBI:57945"/>
        <dbReference type="ChEBI" id="CHEBI:132124"/>
    </reaction>
</comment>
<feature type="transmembrane region" description="Helical" evidence="1">
    <location>
        <begin position="6"/>
        <end position="23"/>
    </location>
</feature>
<comment type="caution">
    <text evidence="2">The sequence shown here is derived from an EMBL/GenBank/DDBJ whole genome shotgun (WGS) entry which is preliminary data.</text>
</comment>
<comment type="similarity">
    <text evidence="1">Belongs to the complex I subunit 6 family.</text>
</comment>
<accession>A0A0R2RPB4</accession>
<reference evidence="2 3" key="1">
    <citation type="submission" date="2015-10" db="EMBL/GenBank/DDBJ databases">
        <title>Metagenome-Assembled Genomes uncover a global brackish microbiome.</title>
        <authorList>
            <person name="Hugerth L.W."/>
            <person name="Larsson J."/>
            <person name="Alneberg J."/>
            <person name="Lindh M.V."/>
            <person name="Legrand C."/>
            <person name="Pinhassi J."/>
            <person name="Andersson A.F."/>
        </authorList>
    </citation>
    <scope>NUCLEOTIDE SEQUENCE [LARGE SCALE GENOMIC DNA]</scope>
    <source>
        <strain evidence="2">BACL18 MAG-120507-bin52</strain>
    </source>
</reference>
<dbReference type="Proteomes" id="UP000051269">
    <property type="component" value="Unassembled WGS sequence"/>
</dbReference>
<dbReference type="InterPro" id="IPR042106">
    <property type="entry name" value="Nuo/plastoQ_OxRdtase_6_NuoJ"/>
</dbReference>
<comment type="function">
    <text evidence="1">NDH-1 shuttles electrons from NADH, via FMN and iron-sulfur (Fe-S) centers, to quinones in the respiratory chain. Couples the redox reaction to proton translocation (for every two electrons transferred, four hydrogen ions are translocated across the cytoplasmic membrane), and thus conserves the redox energy in a proton gradient.</text>
</comment>
<dbReference type="InterPro" id="IPR001457">
    <property type="entry name" value="NADH_UbQ/plastoQ_OxRdtase_su6"/>
</dbReference>
<evidence type="ECO:0000313" key="3">
    <source>
        <dbReference type="Proteomes" id="UP000051269"/>
    </source>
</evidence>
<feature type="transmembrane region" description="Helical" evidence="1">
    <location>
        <begin position="57"/>
        <end position="77"/>
    </location>
</feature>
<gene>
    <name evidence="2" type="ORF">ABR82_05265</name>
</gene>
<dbReference type="GO" id="GO:0048038">
    <property type="term" value="F:quinone binding"/>
    <property type="evidence" value="ECO:0007669"/>
    <property type="project" value="UniProtKB-UniRule"/>
</dbReference>
<sequence>MEAIFFWVLAVGLLVSATALVAFRNPVTNAVCLVVALVMQAALFITLESFFLAAVQVIVYAGAVMVLFLFVIMLLDVREEARRRISRPLMVGVIGIGGGAVFGATKISSLFPSSDKILHWGQSGGGGGAKELGRLLFTSYSPLFLSTGVLLLVATIGVVVLCRKDPEV</sequence>
<dbReference type="EMBL" id="LIBO01000015">
    <property type="protein sequence ID" value="KRO62994.1"/>
    <property type="molecule type" value="Genomic_DNA"/>
</dbReference>
<dbReference type="PANTHER" id="PTHR33269">
    <property type="entry name" value="NADH-UBIQUINONE OXIDOREDUCTASE CHAIN 6"/>
    <property type="match status" value="1"/>
</dbReference>
<organism evidence="2 3">
    <name type="scientific">Verrucomicrobia subdivision 6 bacterium BACL9 MAG-120507-bin52</name>
    <dbReference type="NCBI Taxonomy" id="1655590"/>
    <lineage>
        <taxon>Bacteria</taxon>
        <taxon>Pseudomonadati</taxon>
        <taxon>Verrucomicrobiota</taxon>
        <taxon>Verrucomicrobiia</taxon>
        <taxon>Verrucomicrobiales</taxon>
        <taxon>Verrucomicrobia subdivision 6</taxon>
    </lineage>
</organism>
<dbReference type="Gene3D" id="1.20.120.1200">
    <property type="entry name" value="NADH-ubiquinone/plastoquinone oxidoreductase chain 6, subunit NuoJ"/>
    <property type="match status" value="1"/>
</dbReference>
<dbReference type="Pfam" id="PF00499">
    <property type="entry name" value="Oxidored_q3"/>
    <property type="match status" value="1"/>
</dbReference>
<keyword evidence="1" id="KW-1133">Transmembrane helix</keyword>
<comment type="subcellular location">
    <subcellularLocation>
        <location evidence="1">Cell membrane</location>
        <topology evidence="1">Multi-pass membrane protein</topology>
    </subcellularLocation>
</comment>